<feature type="transmembrane region" description="Helical" evidence="1">
    <location>
        <begin position="107"/>
        <end position="125"/>
    </location>
</feature>
<accession>A0A510UZH1</accession>
<dbReference type="EMBL" id="BJUB01000002">
    <property type="protein sequence ID" value="GEK20073.1"/>
    <property type="molecule type" value="Genomic_DNA"/>
</dbReference>
<sequence length="136" mass="14016">MTATHAPTAVPTSERTLRRVLVADALVGLAAAVGLLAATDLYARLTGLPVPVLRGVGLTLVGYVVALTWTSRVHPLRRRAVRALVVANWAWVVASAALLVALPATPFGVVSVVGQAVVVAGFAVAEGRLLRHSSAP</sequence>
<keyword evidence="1" id="KW-0472">Membrane</keyword>
<protein>
    <recommendedName>
        <fullName evidence="4">Integral membrane protein</fullName>
    </recommendedName>
</protein>
<keyword evidence="1" id="KW-1133">Transmembrane helix</keyword>
<feature type="transmembrane region" description="Helical" evidence="1">
    <location>
        <begin position="20"/>
        <end position="39"/>
    </location>
</feature>
<comment type="caution">
    <text evidence="2">The sequence shown here is derived from an EMBL/GenBank/DDBJ whole genome shotgun (WGS) entry which is preliminary data.</text>
</comment>
<feature type="transmembrane region" description="Helical" evidence="1">
    <location>
        <begin position="81"/>
        <end position="101"/>
    </location>
</feature>
<dbReference type="RefSeq" id="WP_146925593.1">
    <property type="nucleotide sequence ID" value="NZ_BJUB01000002.1"/>
</dbReference>
<organism evidence="2 3">
    <name type="scientific">Cellulomonas xylanilytica</name>
    <dbReference type="NCBI Taxonomy" id="233583"/>
    <lineage>
        <taxon>Bacteria</taxon>
        <taxon>Bacillati</taxon>
        <taxon>Actinomycetota</taxon>
        <taxon>Actinomycetes</taxon>
        <taxon>Micrococcales</taxon>
        <taxon>Cellulomonadaceae</taxon>
        <taxon>Cellulomonas</taxon>
    </lineage>
</organism>
<feature type="transmembrane region" description="Helical" evidence="1">
    <location>
        <begin position="51"/>
        <end position="69"/>
    </location>
</feature>
<dbReference type="Proteomes" id="UP000321118">
    <property type="component" value="Unassembled WGS sequence"/>
</dbReference>
<evidence type="ECO:0000313" key="2">
    <source>
        <dbReference type="EMBL" id="GEK20073.1"/>
    </source>
</evidence>
<gene>
    <name evidence="2" type="ORF">CXY01_05930</name>
</gene>
<name>A0A510UZH1_9CELL</name>
<proteinExistence type="predicted"/>
<evidence type="ECO:0000256" key="1">
    <source>
        <dbReference type="SAM" id="Phobius"/>
    </source>
</evidence>
<evidence type="ECO:0000313" key="3">
    <source>
        <dbReference type="Proteomes" id="UP000321118"/>
    </source>
</evidence>
<keyword evidence="1" id="KW-0812">Transmembrane</keyword>
<evidence type="ECO:0008006" key="4">
    <source>
        <dbReference type="Google" id="ProtNLM"/>
    </source>
</evidence>
<dbReference type="AlphaFoldDB" id="A0A510UZH1"/>
<keyword evidence="3" id="KW-1185">Reference proteome</keyword>
<reference evidence="2 3" key="1">
    <citation type="submission" date="2019-07" db="EMBL/GenBank/DDBJ databases">
        <title>Whole genome shotgun sequence of Cellulomonas xylanilytica NBRC 101102.</title>
        <authorList>
            <person name="Hosoyama A."/>
            <person name="Uohara A."/>
            <person name="Ohji S."/>
            <person name="Ichikawa N."/>
        </authorList>
    </citation>
    <scope>NUCLEOTIDE SEQUENCE [LARGE SCALE GENOMIC DNA]</scope>
    <source>
        <strain evidence="2 3">NBRC 101102</strain>
    </source>
</reference>